<dbReference type="Proteomes" id="UP001199916">
    <property type="component" value="Unassembled WGS sequence"/>
</dbReference>
<dbReference type="Gene3D" id="3.40.50.150">
    <property type="entry name" value="Vaccinia Virus protein VP39"/>
    <property type="match status" value="1"/>
</dbReference>
<keyword evidence="3" id="KW-1185">Reference proteome</keyword>
<dbReference type="InterPro" id="IPR029063">
    <property type="entry name" value="SAM-dependent_MTases_sf"/>
</dbReference>
<dbReference type="InterPro" id="IPR025714">
    <property type="entry name" value="Methyltranfer_dom"/>
</dbReference>
<feature type="domain" description="Methyltransferase" evidence="1">
    <location>
        <begin position="47"/>
        <end position="170"/>
    </location>
</feature>
<dbReference type="GO" id="GO:0032259">
    <property type="term" value="P:methylation"/>
    <property type="evidence" value="ECO:0007669"/>
    <property type="project" value="UniProtKB-KW"/>
</dbReference>
<organism evidence="2 3">
    <name type="scientific">Paenibacillus profundus</name>
    <dbReference type="NCBI Taxonomy" id="1173085"/>
    <lineage>
        <taxon>Bacteria</taxon>
        <taxon>Bacillati</taxon>
        <taxon>Bacillota</taxon>
        <taxon>Bacilli</taxon>
        <taxon>Bacillales</taxon>
        <taxon>Paenibacillaceae</taxon>
        <taxon>Paenibacillus</taxon>
    </lineage>
</organism>
<keyword evidence="2" id="KW-0489">Methyltransferase</keyword>
<accession>A0ABS8YFW1</accession>
<reference evidence="2 3" key="1">
    <citation type="submission" date="2021-11" db="EMBL/GenBank/DDBJ databases">
        <title>Draft genome sequence of Paenibacillus profundus YoMME, a new Gram-positive bacteria with exoelectrogenic properties.</title>
        <authorList>
            <person name="Hubenova Y."/>
            <person name="Hubenova E."/>
            <person name="Manasiev Y."/>
            <person name="Peykov S."/>
            <person name="Mitov M."/>
        </authorList>
    </citation>
    <scope>NUCLEOTIDE SEQUENCE [LARGE SCALE GENOMIC DNA]</scope>
    <source>
        <strain evidence="2 3">YoMME</strain>
    </source>
</reference>
<dbReference type="CDD" id="cd02440">
    <property type="entry name" value="AdoMet_MTases"/>
    <property type="match status" value="1"/>
</dbReference>
<dbReference type="PANTHER" id="PTHR42912">
    <property type="entry name" value="METHYLTRANSFERASE"/>
    <property type="match status" value="1"/>
</dbReference>
<dbReference type="EMBL" id="JAJNBZ010000006">
    <property type="protein sequence ID" value="MCE5169804.1"/>
    <property type="molecule type" value="Genomic_DNA"/>
</dbReference>
<dbReference type="GO" id="GO:0008168">
    <property type="term" value="F:methyltransferase activity"/>
    <property type="evidence" value="ECO:0007669"/>
    <property type="project" value="UniProtKB-KW"/>
</dbReference>
<name>A0ABS8YFW1_9BACL</name>
<dbReference type="InterPro" id="IPR050508">
    <property type="entry name" value="Methyltransf_Superfamily"/>
</dbReference>
<gene>
    <name evidence="2" type="ORF">LQV63_10810</name>
</gene>
<evidence type="ECO:0000259" key="1">
    <source>
        <dbReference type="Pfam" id="PF13847"/>
    </source>
</evidence>
<sequence length="250" mass="28448">MMETKNRSQQYWDESAEVYNDIVLDELNSFKAPAWRAIIEQHIGSGSGLDVLDVGTGPGFFAILLSGMNHTVTAVDSSPLMLKQAQFNAFRAGAGARFIQGDIGVLPFQEASFDVIISRNVTWTLPQPFATYDSWHRLLRPGGKIVIFDANWNKHLVDEEQRKQYMEDSETARRMGYGIELEESLEREGDEITSKLPLTFEHRPDWDVQSLEKIGYKEIVCNWGFDEAIYTESEKVLNRTTPMFSIVAEK</sequence>
<evidence type="ECO:0000313" key="3">
    <source>
        <dbReference type="Proteomes" id="UP001199916"/>
    </source>
</evidence>
<proteinExistence type="predicted"/>
<dbReference type="Pfam" id="PF13847">
    <property type="entry name" value="Methyltransf_31"/>
    <property type="match status" value="1"/>
</dbReference>
<protein>
    <submittedName>
        <fullName evidence="2">Class I SAM-dependent methyltransferase</fullName>
    </submittedName>
</protein>
<dbReference type="PANTHER" id="PTHR42912:SF80">
    <property type="entry name" value="METHYLTRANSFERASE DOMAIN-CONTAINING PROTEIN"/>
    <property type="match status" value="1"/>
</dbReference>
<evidence type="ECO:0000313" key="2">
    <source>
        <dbReference type="EMBL" id="MCE5169804.1"/>
    </source>
</evidence>
<keyword evidence="2" id="KW-0808">Transferase</keyword>
<dbReference type="SUPFAM" id="SSF53335">
    <property type="entry name" value="S-adenosyl-L-methionine-dependent methyltransferases"/>
    <property type="match status" value="1"/>
</dbReference>
<comment type="caution">
    <text evidence="2">The sequence shown here is derived from an EMBL/GenBank/DDBJ whole genome shotgun (WGS) entry which is preliminary data.</text>
</comment>